<evidence type="ECO:0008006" key="4">
    <source>
        <dbReference type="Google" id="ProtNLM"/>
    </source>
</evidence>
<dbReference type="Gene3D" id="1.25.40.10">
    <property type="entry name" value="Tetratricopeptide repeat domain"/>
    <property type="match status" value="1"/>
</dbReference>
<feature type="repeat" description="TPR" evidence="1">
    <location>
        <begin position="398"/>
        <end position="431"/>
    </location>
</feature>
<evidence type="ECO:0000313" key="3">
    <source>
        <dbReference type="Proteomes" id="UP000769780"/>
    </source>
</evidence>
<comment type="caution">
    <text evidence="2">The sequence shown here is derived from an EMBL/GenBank/DDBJ whole genome shotgun (WGS) entry which is preliminary data.</text>
</comment>
<dbReference type="Proteomes" id="UP000769780">
    <property type="component" value="Unassembled WGS sequence"/>
</dbReference>
<dbReference type="RefSeq" id="WP_221874791.1">
    <property type="nucleotide sequence ID" value="NZ_JACWFH010000025.1"/>
</dbReference>
<dbReference type="InterPro" id="IPR011990">
    <property type="entry name" value="TPR-like_helical_dom_sf"/>
</dbReference>
<evidence type="ECO:0000313" key="2">
    <source>
        <dbReference type="EMBL" id="MBY0098568.1"/>
    </source>
</evidence>
<dbReference type="InterPro" id="IPR019734">
    <property type="entry name" value="TPR_rpt"/>
</dbReference>
<organism evidence="2 3">
    <name type="scientific">Mesobacillus maritimus</name>
    <dbReference type="NCBI Taxonomy" id="1643336"/>
    <lineage>
        <taxon>Bacteria</taxon>
        <taxon>Bacillati</taxon>
        <taxon>Bacillota</taxon>
        <taxon>Bacilli</taxon>
        <taxon>Bacillales</taxon>
        <taxon>Bacillaceae</taxon>
        <taxon>Mesobacillus</taxon>
    </lineage>
</organism>
<evidence type="ECO:0000256" key="1">
    <source>
        <dbReference type="PROSITE-ProRule" id="PRU00339"/>
    </source>
</evidence>
<sequence length="465" mass="55759">MNQDRILLMDQEKCIQLQAERVTFYLQGEMIEAFNEARNEVYYLFFYKSHYLTACKAKKLRRNSYIERAFKEGLVFDSPHPIINKLLSTDFPYKRTTFKSFLKKLEKLYSKHERALILTFFESFYPKKDLFHEISSIFYEYRRNGQMFLAYRIVRILHDFAPNHSLVKELMSSLVFNKYTELYNQVSEQLVEKDPIFAEKLLYAQRNETETFHQLVHCYEKDSRLLSLIALYSDKLKETPSNDTYKPFVKLLHQTFDEHETTAILEKLSLQVPAYLPIQQELFTSYLKAHKMKKVFYLVNQKEFHLNKSESRTFGSILDDLDFEDEFIHPEMLRALMNTVVKFFPDRVEDFLYKSVVTLLDTHELSYLKEWLAPFKEKYSHLQLFEKIDTMLTLNDDLDQMQTLGELYVEFKQLDKAIECFCWEMELKPNDPKPLQWLAKIYQDKGMDHEAEAFRQLCINLQKRA</sequence>
<reference evidence="2 3" key="1">
    <citation type="submission" date="2020-07" db="EMBL/GenBank/DDBJ databases">
        <title>Fungal Genomes of the International Space Station.</title>
        <authorList>
            <person name="Seuylemezian A."/>
            <person name="Singh N.K."/>
            <person name="Wood J."/>
            <person name="Venkateswaran K."/>
        </authorList>
    </citation>
    <scope>NUCLEOTIDE SEQUENCE [LARGE SCALE GENOMIC DNA]</scope>
    <source>
        <strain evidence="2 3">PL-B2</strain>
    </source>
</reference>
<dbReference type="SUPFAM" id="SSF48452">
    <property type="entry name" value="TPR-like"/>
    <property type="match status" value="1"/>
</dbReference>
<accession>A0ABS7K8H4</accession>
<dbReference type="EMBL" id="JACWFH010000025">
    <property type="protein sequence ID" value="MBY0098568.1"/>
    <property type="molecule type" value="Genomic_DNA"/>
</dbReference>
<name>A0ABS7K8H4_9BACI</name>
<keyword evidence="1" id="KW-0802">TPR repeat</keyword>
<proteinExistence type="predicted"/>
<protein>
    <recommendedName>
        <fullName evidence="4">Tetratricopeptide repeat protein</fullName>
    </recommendedName>
</protein>
<keyword evidence="3" id="KW-1185">Reference proteome</keyword>
<gene>
    <name evidence="2" type="ORF">H0185_17535</name>
</gene>
<dbReference type="PROSITE" id="PS50005">
    <property type="entry name" value="TPR"/>
    <property type="match status" value="1"/>
</dbReference>